<evidence type="ECO:0000256" key="5">
    <source>
        <dbReference type="ARBA" id="ARBA00022729"/>
    </source>
</evidence>
<evidence type="ECO:0000256" key="7">
    <source>
        <dbReference type="ARBA" id="ARBA00023277"/>
    </source>
</evidence>
<evidence type="ECO:0000256" key="8">
    <source>
        <dbReference type="ARBA" id="ARBA00023295"/>
    </source>
</evidence>
<dbReference type="GO" id="GO:0031505">
    <property type="term" value="P:fungal-type cell wall organization"/>
    <property type="evidence" value="ECO:0007669"/>
    <property type="project" value="TreeGrafter"/>
</dbReference>
<evidence type="ECO:0000256" key="11">
    <source>
        <dbReference type="SAM" id="MobiDB-lite"/>
    </source>
</evidence>
<accession>A0A3M7H4Z4</accession>
<protein>
    <recommendedName>
        <fullName evidence="15">SUN domain-containing protein</fullName>
    </recommendedName>
</protein>
<dbReference type="Proteomes" id="UP000280598">
    <property type="component" value="Unassembled WGS sequence"/>
</dbReference>
<dbReference type="Pfam" id="PF03856">
    <property type="entry name" value="SUN"/>
    <property type="match status" value="1"/>
</dbReference>
<keyword evidence="12" id="KW-1133">Transmembrane helix</keyword>
<keyword evidence="4" id="KW-0964">Secreted</keyword>
<feature type="region of interest" description="Disordered" evidence="11">
    <location>
        <begin position="270"/>
        <end position="370"/>
    </location>
</feature>
<feature type="region of interest" description="Disordered" evidence="11">
    <location>
        <begin position="109"/>
        <end position="128"/>
    </location>
</feature>
<evidence type="ECO:0000256" key="9">
    <source>
        <dbReference type="ARBA" id="ARBA00023316"/>
    </source>
</evidence>
<evidence type="ECO:0008006" key="15">
    <source>
        <dbReference type="Google" id="ProtNLM"/>
    </source>
</evidence>
<comment type="caution">
    <text evidence="13">The sequence shown here is derived from an EMBL/GenBank/DDBJ whole genome shotgun (WGS) entry which is preliminary data.</text>
</comment>
<feature type="compositionally biased region" description="Polar residues" evidence="11">
    <location>
        <begin position="116"/>
        <end position="128"/>
    </location>
</feature>
<keyword evidence="9" id="KW-0961">Cell wall biogenesis/degradation</keyword>
<evidence type="ECO:0000256" key="10">
    <source>
        <dbReference type="ARBA" id="ARBA00023326"/>
    </source>
</evidence>
<keyword evidence="12" id="KW-0472">Membrane</keyword>
<sequence length="650" mass="68372">MTADDKDDKERMVKGRRPLYYGGIGTISRERILVPHSFCPPQHRLTLSSLRACAATTPPSHSCCERITLSTPTYPPTITNSTGSIQSSYSLFGINTTVTFFTASLHARADQPPPTKQASNRAGTSQHHYRNTVTGRDIARDVAGEPVAGKIHTHIPPSSSSSSSRAAPPRWSIASIGIVAHILIVASPYTIALFSAAVMVTAAQPHRHAHQHLHKDRREAVPNPAADPDVVVVPGPTEIAYVLNGNPISESDVMEGIKNGTLVWKNGGSLSSVPSSEQPSATSYNEPSSTSTSQWVAPTTSSESSWEPESTSQAWTSSSEASSSSSEPTTSSSSSSAPASSSASSSSDGDDSDFDHDYSTGLDTDFPDGEIDCDTFPSDYGAIAVNWMGLGGWTGIQSPGSLSKRGGFTNIKTITSNLCSGGSCCSEGSYCSYACPAGYQKSQWPTTQGSTGQSVGGIKCENGKLRLTNPNLSSKLCMTGTDKVNVVVQNKLSNNVAVCRTDYPGTESETVPVNALPGSTANLTCPDADNYYKWQGGHTSAQYYVNPAGVSVDNACQWGSDANPWGNFAPLNLGVGYSNGAAWLSIFQNLPTTSQKLDFAVEITGDGLSGTCKYSNGQYCSGENYDQCSSSTGCTVSLSSGTATIVFSDS</sequence>
<dbReference type="GO" id="GO:0009986">
    <property type="term" value="C:cell surface"/>
    <property type="evidence" value="ECO:0007669"/>
    <property type="project" value="TreeGrafter"/>
</dbReference>
<gene>
    <name evidence="13" type="ORF">D0860_04798</name>
</gene>
<dbReference type="GO" id="GO:0016798">
    <property type="term" value="F:hydrolase activity, acting on glycosyl bonds"/>
    <property type="evidence" value="ECO:0007669"/>
    <property type="project" value="UniProtKB-KW"/>
</dbReference>
<name>A0A3M7H4Z4_HORWE</name>
<keyword evidence="3" id="KW-0134">Cell wall</keyword>
<dbReference type="GO" id="GO:0009277">
    <property type="term" value="C:fungal-type cell wall"/>
    <property type="evidence" value="ECO:0007669"/>
    <property type="project" value="TreeGrafter"/>
</dbReference>
<evidence type="ECO:0000256" key="6">
    <source>
        <dbReference type="ARBA" id="ARBA00022801"/>
    </source>
</evidence>
<dbReference type="AlphaFoldDB" id="A0A3M7H4Z4"/>
<feature type="region of interest" description="Disordered" evidence="11">
    <location>
        <begin position="208"/>
        <end position="229"/>
    </location>
</feature>
<dbReference type="VEuPathDB" id="FungiDB:BTJ68_11338"/>
<evidence type="ECO:0000256" key="12">
    <source>
        <dbReference type="SAM" id="Phobius"/>
    </source>
</evidence>
<reference evidence="13 14" key="1">
    <citation type="journal article" date="2018" name="BMC Genomics">
        <title>Genomic evidence for intraspecific hybridization in a clonal and extremely halotolerant yeast.</title>
        <authorList>
            <person name="Gostincar C."/>
            <person name="Stajich J.E."/>
            <person name="Zupancic J."/>
            <person name="Zalar P."/>
            <person name="Gunde-Cimerman N."/>
        </authorList>
    </citation>
    <scope>NUCLEOTIDE SEQUENCE [LARGE SCALE GENOMIC DNA]</scope>
    <source>
        <strain evidence="13 14">EXF-562</strain>
    </source>
</reference>
<dbReference type="InterPro" id="IPR051526">
    <property type="entry name" value="Beta-Glucosidase_SUN"/>
</dbReference>
<evidence type="ECO:0000313" key="14">
    <source>
        <dbReference type="Proteomes" id="UP000280598"/>
    </source>
</evidence>
<dbReference type="PANTHER" id="PTHR31316:SF0">
    <property type="entry name" value="SECRETED BETA-GLUCOSIDASE SIM1-RELATED"/>
    <property type="match status" value="1"/>
</dbReference>
<evidence type="ECO:0000256" key="3">
    <source>
        <dbReference type="ARBA" id="ARBA00022512"/>
    </source>
</evidence>
<evidence type="ECO:0000256" key="2">
    <source>
        <dbReference type="ARBA" id="ARBA00010579"/>
    </source>
</evidence>
<dbReference type="GO" id="GO:0000272">
    <property type="term" value="P:polysaccharide catabolic process"/>
    <property type="evidence" value="ECO:0007669"/>
    <property type="project" value="UniProtKB-KW"/>
</dbReference>
<dbReference type="EMBL" id="QWIS01000090">
    <property type="protein sequence ID" value="RMZ08125.1"/>
    <property type="molecule type" value="Genomic_DNA"/>
</dbReference>
<keyword evidence="7" id="KW-0119">Carbohydrate metabolism</keyword>
<keyword evidence="6" id="KW-0378">Hydrolase</keyword>
<dbReference type="PANTHER" id="PTHR31316">
    <property type="entry name" value="BETA-GLUCOSIDASE-LIKE PROTEIN NCA3, MITOCHONDRIAL-RELATED"/>
    <property type="match status" value="1"/>
</dbReference>
<organism evidence="13 14">
    <name type="scientific">Hortaea werneckii</name>
    <name type="common">Black yeast</name>
    <name type="synonym">Cladosporium werneckii</name>
    <dbReference type="NCBI Taxonomy" id="91943"/>
    <lineage>
        <taxon>Eukaryota</taxon>
        <taxon>Fungi</taxon>
        <taxon>Dikarya</taxon>
        <taxon>Ascomycota</taxon>
        <taxon>Pezizomycotina</taxon>
        <taxon>Dothideomycetes</taxon>
        <taxon>Dothideomycetidae</taxon>
        <taxon>Mycosphaerellales</taxon>
        <taxon>Teratosphaeriaceae</taxon>
        <taxon>Hortaea</taxon>
    </lineage>
</organism>
<keyword evidence="12" id="KW-0812">Transmembrane</keyword>
<feature type="compositionally biased region" description="Low complexity" evidence="11">
    <location>
        <begin position="298"/>
        <end position="347"/>
    </location>
</feature>
<evidence type="ECO:0000256" key="4">
    <source>
        <dbReference type="ARBA" id="ARBA00022525"/>
    </source>
</evidence>
<keyword evidence="8" id="KW-0326">Glycosidase</keyword>
<comment type="similarity">
    <text evidence="2">Belongs to the SUN family.</text>
</comment>
<feature type="compositionally biased region" description="Low complexity" evidence="11">
    <location>
        <begin position="270"/>
        <end position="283"/>
    </location>
</feature>
<evidence type="ECO:0000313" key="13">
    <source>
        <dbReference type="EMBL" id="RMZ08125.1"/>
    </source>
</evidence>
<feature type="compositionally biased region" description="Polar residues" evidence="11">
    <location>
        <begin position="284"/>
        <end position="297"/>
    </location>
</feature>
<feature type="transmembrane region" description="Helical" evidence="12">
    <location>
        <begin position="173"/>
        <end position="200"/>
    </location>
</feature>
<dbReference type="InterPro" id="IPR005556">
    <property type="entry name" value="SUN"/>
</dbReference>
<keyword evidence="10" id="KW-0624">Polysaccharide degradation</keyword>
<keyword evidence="5" id="KW-0732">Signal</keyword>
<evidence type="ECO:0000256" key="1">
    <source>
        <dbReference type="ARBA" id="ARBA00004191"/>
    </source>
</evidence>
<comment type="subcellular location">
    <subcellularLocation>
        <location evidence="1">Secreted</location>
        <location evidence="1">Cell wall</location>
    </subcellularLocation>
</comment>
<proteinExistence type="inferred from homology"/>